<feature type="transmembrane region" description="Helical" evidence="8">
    <location>
        <begin position="384"/>
        <end position="403"/>
    </location>
</feature>
<feature type="transmembrane region" description="Helical" evidence="8">
    <location>
        <begin position="106"/>
        <end position="128"/>
    </location>
</feature>
<evidence type="ECO:0000256" key="2">
    <source>
        <dbReference type="ARBA" id="ARBA00022475"/>
    </source>
</evidence>
<evidence type="ECO:0000256" key="3">
    <source>
        <dbReference type="ARBA" id="ARBA00022519"/>
    </source>
</evidence>
<feature type="transmembrane region" description="Helical" evidence="8">
    <location>
        <begin position="80"/>
        <end position="100"/>
    </location>
</feature>
<keyword evidence="2" id="KW-1003">Cell membrane</keyword>
<feature type="transmembrane region" description="Helical" evidence="8">
    <location>
        <begin position="42"/>
        <end position="68"/>
    </location>
</feature>
<dbReference type="Pfam" id="PF06379">
    <property type="entry name" value="RhaT"/>
    <property type="match status" value="1"/>
</dbReference>
<keyword evidence="4 8" id="KW-0812">Transmembrane</keyword>
<dbReference type="OrthoDB" id="200689at2759"/>
<keyword evidence="1" id="KW-0813">Transport</keyword>
<proteinExistence type="predicted"/>
<gene>
    <name evidence="9" type="ORF">MICPUCDRAFT_60709</name>
</gene>
<keyword evidence="7 8" id="KW-0472">Membrane</keyword>
<evidence type="ECO:0000313" key="9">
    <source>
        <dbReference type="EMBL" id="EEH54855.1"/>
    </source>
</evidence>
<organism evidence="10">
    <name type="scientific">Micromonas pusilla (strain CCMP1545)</name>
    <name type="common">Picoplanktonic green alga</name>
    <dbReference type="NCBI Taxonomy" id="564608"/>
    <lineage>
        <taxon>Eukaryota</taxon>
        <taxon>Viridiplantae</taxon>
        <taxon>Chlorophyta</taxon>
        <taxon>Mamiellophyceae</taxon>
        <taxon>Mamiellales</taxon>
        <taxon>Mamiellaceae</taxon>
        <taxon>Micromonas</taxon>
    </lineage>
</organism>
<sequence length="407" mass="41336">MSAAAGVVAAIASGLANGSWNVPTKSQAPRCLHAGEVWKWENIWFLFNAMLPFINTAFVVAVVGAETLGTIYGNAESSELWAICASSLLWGFGGVGFGQAVKRCGIALGTSICMAVIIALGTALPAIVEAENLTTAQAVGTSVGASLGIVGFALGAKAGLIRDAGAAAEAEAEAEAKAKILSVEDAAAAAAPAPAGAANDGISISEVGVHAGGEMQVTSGAATTTADAAATRRRIFAADIAWCLLGGVLSSMLQFAFVFGGGLVDVARDAGVSKVAAAMPIWLLCFLGNAFGHLAYSCAELTSNDAWGLFASADRKTTAKSSALCVAMAVGMPFHIHTYGIAAVLMGDAGAVFAWPVVMSSTVFTAQLWSVFLREWDGAPREAIRCNAASLVVLVSSVLVVSVCSFY</sequence>
<accession>C1MZF1</accession>
<keyword evidence="3" id="KW-0997">Cell inner membrane</keyword>
<dbReference type="AlphaFoldDB" id="C1MZF1"/>
<dbReference type="GO" id="GO:0015153">
    <property type="term" value="F:rhamnose transmembrane transporter activity"/>
    <property type="evidence" value="ECO:0007669"/>
    <property type="project" value="InterPro"/>
</dbReference>
<keyword evidence="10" id="KW-1185">Reference proteome</keyword>
<reference evidence="9 10" key="1">
    <citation type="journal article" date="2009" name="Science">
        <title>Green evolution and dynamic adaptations revealed by genomes of the marine picoeukaryotes Micromonas.</title>
        <authorList>
            <person name="Worden A.Z."/>
            <person name="Lee J.H."/>
            <person name="Mock T."/>
            <person name="Rouze P."/>
            <person name="Simmons M.P."/>
            <person name="Aerts A.L."/>
            <person name="Allen A.E."/>
            <person name="Cuvelier M.L."/>
            <person name="Derelle E."/>
            <person name="Everett M.V."/>
            <person name="Foulon E."/>
            <person name="Grimwood J."/>
            <person name="Gundlach H."/>
            <person name="Henrissat B."/>
            <person name="Napoli C."/>
            <person name="McDonald S.M."/>
            <person name="Parker M.S."/>
            <person name="Rombauts S."/>
            <person name="Salamov A."/>
            <person name="Von Dassow P."/>
            <person name="Badger J.H."/>
            <person name="Coutinho P.M."/>
            <person name="Demir E."/>
            <person name="Dubchak I."/>
            <person name="Gentemann C."/>
            <person name="Eikrem W."/>
            <person name="Gready J.E."/>
            <person name="John U."/>
            <person name="Lanier W."/>
            <person name="Lindquist E.A."/>
            <person name="Lucas S."/>
            <person name="Mayer K.F."/>
            <person name="Moreau H."/>
            <person name="Not F."/>
            <person name="Otillar R."/>
            <person name="Panaud O."/>
            <person name="Pangilinan J."/>
            <person name="Paulsen I."/>
            <person name="Piegu B."/>
            <person name="Poliakov A."/>
            <person name="Robbens S."/>
            <person name="Schmutz J."/>
            <person name="Toulza E."/>
            <person name="Wyss T."/>
            <person name="Zelensky A."/>
            <person name="Zhou K."/>
            <person name="Armbrust E.V."/>
            <person name="Bhattacharya D."/>
            <person name="Goodenough U.W."/>
            <person name="Van de Peer Y."/>
            <person name="Grigoriev I.V."/>
        </authorList>
    </citation>
    <scope>NUCLEOTIDE SEQUENCE [LARGE SCALE GENOMIC DNA]</scope>
    <source>
        <strain evidence="9 10">CCMP1545</strain>
    </source>
</reference>
<evidence type="ECO:0000256" key="1">
    <source>
        <dbReference type="ARBA" id="ARBA00022448"/>
    </source>
</evidence>
<keyword evidence="6 8" id="KW-1133">Transmembrane helix</keyword>
<evidence type="ECO:0000256" key="5">
    <source>
        <dbReference type="ARBA" id="ARBA00022847"/>
    </source>
</evidence>
<evidence type="ECO:0000256" key="4">
    <source>
        <dbReference type="ARBA" id="ARBA00022692"/>
    </source>
</evidence>
<dbReference type="eggNOG" id="ENOG502SCAI">
    <property type="taxonomic scope" value="Eukaryota"/>
</dbReference>
<evidence type="ECO:0000256" key="8">
    <source>
        <dbReference type="SAM" id="Phobius"/>
    </source>
</evidence>
<feature type="transmembrane region" description="Helical" evidence="8">
    <location>
        <begin position="323"/>
        <end position="346"/>
    </location>
</feature>
<dbReference type="InterPro" id="IPR004673">
    <property type="entry name" value="L-rhamnose-proton_sym_RhaT"/>
</dbReference>
<keyword evidence="5" id="KW-0769">Symport</keyword>
<evidence type="ECO:0000256" key="6">
    <source>
        <dbReference type="ARBA" id="ARBA00022989"/>
    </source>
</evidence>
<feature type="transmembrane region" description="Helical" evidence="8">
    <location>
        <begin position="352"/>
        <end position="372"/>
    </location>
</feature>
<dbReference type="GO" id="GO:0016020">
    <property type="term" value="C:membrane"/>
    <property type="evidence" value="ECO:0007669"/>
    <property type="project" value="InterPro"/>
</dbReference>
<protein>
    <submittedName>
        <fullName evidence="9">Predicted protein</fullName>
    </submittedName>
</protein>
<feature type="transmembrane region" description="Helical" evidence="8">
    <location>
        <begin position="240"/>
        <end position="261"/>
    </location>
</feature>
<evidence type="ECO:0000313" key="10">
    <source>
        <dbReference type="Proteomes" id="UP000001876"/>
    </source>
</evidence>
<dbReference type="EMBL" id="GG663743">
    <property type="protein sequence ID" value="EEH54855.1"/>
    <property type="molecule type" value="Genomic_DNA"/>
</dbReference>
<dbReference type="GeneID" id="9686644"/>
<dbReference type="OMA" id="QFFFYGM"/>
<evidence type="ECO:0000256" key="7">
    <source>
        <dbReference type="ARBA" id="ARBA00023136"/>
    </source>
</evidence>
<dbReference type="KEGG" id="mpp:MICPUCDRAFT_60709"/>
<feature type="transmembrane region" description="Helical" evidence="8">
    <location>
        <begin position="281"/>
        <end position="302"/>
    </location>
</feature>
<dbReference type="RefSeq" id="XP_003061205.1">
    <property type="nucleotide sequence ID" value="XM_003061159.1"/>
</dbReference>
<dbReference type="Proteomes" id="UP000001876">
    <property type="component" value="Unassembled WGS sequence"/>
</dbReference>
<name>C1MZF1_MICPC</name>
<dbReference type="GO" id="GO:0015293">
    <property type="term" value="F:symporter activity"/>
    <property type="evidence" value="ECO:0007669"/>
    <property type="project" value="UniProtKB-KW"/>
</dbReference>